<comment type="similarity">
    <text evidence="1">Belongs to the UPF0164 family.</text>
</comment>
<sequence length="307" mass="33436">MLIPVGVALADAVSITVPWLTMDPGARPGGMGKAFTAVADDVHATYYNPAGLGFFGAHMVGAMHSDRSIEGNDIYYDYLGYIHNFEDIGTFGIWALYSNAGLIAITRDSPQPIGYMAAYGLSVGLSYGYDIVEDALGVGGSLKYVYDHLSNDNTAQAVAFDAGVLWRTPLEKLSVGAMVMNLGTNLVYQSKPEPLPRMLKLGLAYEIPFDDAFNEMRFSFDYSKYLLNITEDFGTELGEAVLGVGGEYWYAGIVGLRVGYYSDESAAVVGTSFGFSVRYLGIQFDFAQQPEGELFGMKNRFSVSYTF</sequence>
<protein>
    <recommendedName>
        <fullName evidence="4">PorV/PorQ family protein</fullName>
    </recommendedName>
</protein>
<evidence type="ECO:0000256" key="1">
    <source>
        <dbReference type="ARBA" id="ARBA00005846"/>
    </source>
</evidence>
<dbReference type="EMBL" id="MFAF01000102">
    <property type="protein sequence ID" value="OGD74470.1"/>
    <property type="molecule type" value="Genomic_DNA"/>
</dbReference>
<evidence type="ECO:0000313" key="2">
    <source>
        <dbReference type="EMBL" id="OGD74470.1"/>
    </source>
</evidence>
<reference evidence="2 3" key="1">
    <citation type="journal article" date="2016" name="Nat. Commun.">
        <title>Thousands of microbial genomes shed light on interconnected biogeochemical processes in an aquifer system.</title>
        <authorList>
            <person name="Anantharaman K."/>
            <person name="Brown C.T."/>
            <person name="Hug L.A."/>
            <person name="Sharon I."/>
            <person name="Castelle C.J."/>
            <person name="Probst A.J."/>
            <person name="Thomas B.C."/>
            <person name="Singh A."/>
            <person name="Wilkins M.J."/>
            <person name="Karaoz U."/>
            <person name="Brodie E.L."/>
            <person name="Williams K.H."/>
            <person name="Hubbard S.S."/>
            <person name="Banfield J.F."/>
        </authorList>
    </citation>
    <scope>NUCLEOTIDE SEQUENCE [LARGE SCALE GENOMIC DNA]</scope>
</reference>
<name>A0A1F5F4D5_9BACT</name>
<accession>A0A1F5F4D5</accession>
<organism evidence="2 3">
    <name type="scientific">Candidatus Coatesbacteria bacterium RBG_13_66_14</name>
    <dbReference type="NCBI Taxonomy" id="1817816"/>
    <lineage>
        <taxon>Bacteria</taxon>
        <taxon>Candidatus Coatesiibacteriota</taxon>
    </lineage>
</organism>
<dbReference type="InterPro" id="IPR005362">
    <property type="entry name" value="UPF0164"/>
</dbReference>
<evidence type="ECO:0008006" key="4">
    <source>
        <dbReference type="Google" id="ProtNLM"/>
    </source>
</evidence>
<dbReference type="STRING" id="1817816.A2Y64_01795"/>
<dbReference type="Proteomes" id="UP000177187">
    <property type="component" value="Unassembled WGS sequence"/>
</dbReference>
<gene>
    <name evidence="2" type="ORF">A2Y64_01795</name>
</gene>
<dbReference type="Gene3D" id="2.40.160.60">
    <property type="entry name" value="Outer membrane protein transport protein (OMPP1/FadL/TodX)"/>
    <property type="match status" value="1"/>
</dbReference>
<comment type="caution">
    <text evidence="2">The sequence shown here is derived from an EMBL/GenBank/DDBJ whole genome shotgun (WGS) entry which is preliminary data.</text>
</comment>
<dbReference type="SUPFAM" id="SSF56935">
    <property type="entry name" value="Porins"/>
    <property type="match status" value="1"/>
</dbReference>
<dbReference type="NCBIfam" id="NF033709">
    <property type="entry name" value="PorV_fam"/>
    <property type="match status" value="1"/>
</dbReference>
<proteinExistence type="inferred from homology"/>
<dbReference type="AlphaFoldDB" id="A0A1F5F4D5"/>
<dbReference type="Pfam" id="PF03687">
    <property type="entry name" value="UPF0164"/>
    <property type="match status" value="1"/>
</dbReference>
<evidence type="ECO:0000313" key="3">
    <source>
        <dbReference type="Proteomes" id="UP000177187"/>
    </source>
</evidence>